<sequence>MADNCWRKPSQSEGESNCVELVSTLDEVRDSKNPSVTLSVPRTSLATFLASLKR</sequence>
<dbReference type="OrthoDB" id="3696856at2"/>
<feature type="domain" description="DUF397" evidence="1">
    <location>
        <begin position="6"/>
        <end position="53"/>
    </location>
</feature>
<dbReference type="Pfam" id="PF04149">
    <property type="entry name" value="DUF397"/>
    <property type="match status" value="1"/>
</dbReference>
<dbReference type="RefSeq" id="WP_084429045.1">
    <property type="nucleotide sequence ID" value="NZ_FWXV01000003.1"/>
</dbReference>
<evidence type="ECO:0000259" key="1">
    <source>
        <dbReference type="Pfam" id="PF04149"/>
    </source>
</evidence>
<accession>A0A1W2EQ02</accession>
<dbReference type="Proteomes" id="UP000192674">
    <property type="component" value="Unassembled WGS sequence"/>
</dbReference>
<name>A0A1W2EQ02_KIBAR</name>
<evidence type="ECO:0000313" key="3">
    <source>
        <dbReference type="Proteomes" id="UP000192674"/>
    </source>
</evidence>
<evidence type="ECO:0000313" key="2">
    <source>
        <dbReference type="EMBL" id="SMD11793.1"/>
    </source>
</evidence>
<dbReference type="InterPro" id="IPR007278">
    <property type="entry name" value="DUF397"/>
</dbReference>
<gene>
    <name evidence="2" type="ORF">SAMN05661093_04841</name>
</gene>
<reference evidence="2 3" key="1">
    <citation type="submission" date="2017-04" db="EMBL/GenBank/DDBJ databases">
        <authorList>
            <person name="Afonso C.L."/>
            <person name="Miller P.J."/>
            <person name="Scott M.A."/>
            <person name="Spackman E."/>
            <person name="Goraichik I."/>
            <person name="Dimitrov K.M."/>
            <person name="Suarez D.L."/>
            <person name="Swayne D.E."/>
        </authorList>
    </citation>
    <scope>NUCLEOTIDE SEQUENCE [LARGE SCALE GENOMIC DNA]</scope>
    <source>
        <strain evidence="2 3">DSM 43828</strain>
    </source>
</reference>
<protein>
    <recommendedName>
        <fullName evidence="1">DUF397 domain-containing protein</fullName>
    </recommendedName>
</protein>
<keyword evidence="3" id="KW-1185">Reference proteome</keyword>
<dbReference type="AlphaFoldDB" id="A0A1W2EQ02"/>
<organism evidence="2 3">
    <name type="scientific">Kibdelosporangium aridum</name>
    <dbReference type="NCBI Taxonomy" id="2030"/>
    <lineage>
        <taxon>Bacteria</taxon>
        <taxon>Bacillati</taxon>
        <taxon>Actinomycetota</taxon>
        <taxon>Actinomycetes</taxon>
        <taxon>Pseudonocardiales</taxon>
        <taxon>Pseudonocardiaceae</taxon>
        <taxon>Kibdelosporangium</taxon>
    </lineage>
</organism>
<proteinExistence type="predicted"/>
<dbReference type="EMBL" id="FWXV01000003">
    <property type="protein sequence ID" value="SMD11793.1"/>
    <property type="molecule type" value="Genomic_DNA"/>
</dbReference>